<dbReference type="RefSeq" id="WP_043633890.1">
    <property type="nucleotide sequence ID" value="NZ_CP109905.1"/>
</dbReference>
<gene>
    <name evidence="2" type="ORF">B0T45_16430</name>
</gene>
<sequence length="152" mass="17327">MLKKNSKEYLYLFKLYGSHDFVKLSHADILASNQILSAIRPRDLIKIALLENNRKEEEKRCKVEEELRGNQYRIHLHGNSETFSGESICRNIDYFADLHPQEVCKIAYATGFQKGRAVSGHISRAAAEARRQDTPAADGSSKVLALRRARPR</sequence>
<proteinExistence type="predicted"/>
<dbReference type="AlphaFoldDB" id="A0A1W0CMX7"/>
<dbReference type="Proteomes" id="UP000192721">
    <property type="component" value="Unassembled WGS sequence"/>
</dbReference>
<comment type="caution">
    <text evidence="2">The sequence shown here is derived from an EMBL/GenBank/DDBJ whole genome shotgun (WGS) entry which is preliminary data.</text>
</comment>
<accession>A0A1W0CMX7</accession>
<name>A0A1W0CMX7_9NEIS</name>
<reference evidence="2 3" key="1">
    <citation type="submission" date="2017-02" db="EMBL/GenBank/DDBJ databases">
        <title>Chromobacterium haemolyticum H5244.</title>
        <authorList>
            <person name="Gulvik C.A."/>
        </authorList>
    </citation>
    <scope>NUCLEOTIDE SEQUENCE [LARGE SCALE GENOMIC DNA]</scope>
    <source>
        <strain evidence="2 3">H5244</strain>
    </source>
</reference>
<evidence type="ECO:0000313" key="3">
    <source>
        <dbReference type="Proteomes" id="UP000192721"/>
    </source>
</evidence>
<feature type="region of interest" description="Disordered" evidence="1">
    <location>
        <begin position="127"/>
        <end position="152"/>
    </location>
</feature>
<evidence type="ECO:0000256" key="1">
    <source>
        <dbReference type="SAM" id="MobiDB-lite"/>
    </source>
</evidence>
<evidence type="ECO:0000313" key="2">
    <source>
        <dbReference type="EMBL" id="OQS36076.1"/>
    </source>
</evidence>
<organism evidence="2 3">
    <name type="scientific">Chromobacterium haemolyticum</name>
    <dbReference type="NCBI Taxonomy" id="394935"/>
    <lineage>
        <taxon>Bacteria</taxon>
        <taxon>Pseudomonadati</taxon>
        <taxon>Pseudomonadota</taxon>
        <taxon>Betaproteobacteria</taxon>
        <taxon>Neisseriales</taxon>
        <taxon>Chromobacteriaceae</taxon>
        <taxon>Chromobacterium</taxon>
    </lineage>
</organism>
<dbReference type="EMBL" id="MUKV01000024">
    <property type="protein sequence ID" value="OQS36076.1"/>
    <property type="molecule type" value="Genomic_DNA"/>
</dbReference>
<protein>
    <submittedName>
        <fullName evidence="2">Uncharacterized protein</fullName>
    </submittedName>
</protein>